<dbReference type="EMBL" id="CAUYUJ010014851">
    <property type="protein sequence ID" value="CAK0846860.1"/>
    <property type="molecule type" value="Genomic_DNA"/>
</dbReference>
<name>A0ABN9TLM4_9DINO</name>
<evidence type="ECO:0000313" key="2">
    <source>
        <dbReference type="EMBL" id="CAK0846860.1"/>
    </source>
</evidence>
<accession>A0ABN9TLM4</accession>
<feature type="compositionally biased region" description="Basic and acidic residues" evidence="1">
    <location>
        <begin position="70"/>
        <end position="81"/>
    </location>
</feature>
<keyword evidence="3" id="KW-1185">Reference proteome</keyword>
<feature type="compositionally biased region" description="Basic residues" evidence="1">
    <location>
        <begin position="102"/>
        <end position="118"/>
    </location>
</feature>
<reference evidence="2" key="1">
    <citation type="submission" date="2023-10" db="EMBL/GenBank/DDBJ databases">
        <authorList>
            <person name="Chen Y."/>
            <person name="Shah S."/>
            <person name="Dougan E. K."/>
            <person name="Thang M."/>
            <person name="Chan C."/>
        </authorList>
    </citation>
    <scope>NUCLEOTIDE SEQUENCE [LARGE SCALE GENOMIC DNA]</scope>
</reference>
<feature type="region of interest" description="Disordered" evidence="1">
    <location>
        <begin position="1"/>
        <end position="219"/>
    </location>
</feature>
<sequence length="219" mass="23223">ECAPGGRPCRRRPLGQPPRGAARLRPGTAADVRHEGAGRRGRRGGRVHGRRGGNGREHPGARLGWPGQVEHQRGGEREAAHRVRAPAGALDQALRAGGAARGGHRRRRRRSARHRLPGRFHPPNLQGSGPIRHAQQGAAPPPHRRAQPPRAAAEARGPVAARGRGGPAAGHRGRHPPHPLARRAGHVPALGPRSHRPGGGRRGRRRWGSGGVSSRPGRG</sequence>
<feature type="compositionally biased region" description="Basic residues" evidence="1">
    <location>
        <begin position="193"/>
        <end position="207"/>
    </location>
</feature>
<evidence type="ECO:0000256" key="1">
    <source>
        <dbReference type="SAM" id="MobiDB-lite"/>
    </source>
</evidence>
<organism evidence="2 3">
    <name type="scientific">Prorocentrum cordatum</name>
    <dbReference type="NCBI Taxonomy" id="2364126"/>
    <lineage>
        <taxon>Eukaryota</taxon>
        <taxon>Sar</taxon>
        <taxon>Alveolata</taxon>
        <taxon>Dinophyceae</taxon>
        <taxon>Prorocentrales</taxon>
        <taxon>Prorocentraceae</taxon>
        <taxon>Prorocentrum</taxon>
    </lineage>
</organism>
<feature type="non-terminal residue" evidence="2">
    <location>
        <position position="219"/>
    </location>
</feature>
<feature type="non-terminal residue" evidence="2">
    <location>
        <position position="1"/>
    </location>
</feature>
<gene>
    <name evidence="2" type="ORF">PCOR1329_LOCUS40243</name>
</gene>
<evidence type="ECO:0000313" key="3">
    <source>
        <dbReference type="Proteomes" id="UP001189429"/>
    </source>
</evidence>
<dbReference type="Proteomes" id="UP001189429">
    <property type="component" value="Unassembled WGS sequence"/>
</dbReference>
<feature type="compositionally biased region" description="Low complexity" evidence="1">
    <location>
        <begin position="148"/>
        <end position="162"/>
    </location>
</feature>
<comment type="caution">
    <text evidence="2">The sequence shown here is derived from an EMBL/GenBank/DDBJ whole genome shotgun (WGS) entry which is preliminary data.</text>
</comment>
<protein>
    <submittedName>
        <fullName evidence="2">Uncharacterized protein</fullName>
    </submittedName>
</protein>
<feature type="compositionally biased region" description="Basic residues" evidence="1">
    <location>
        <begin position="171"/>
        <end position="185"/>
    </location>
</feature>
<feature type="compositionally biased region" description="Basic residues" evidence="1">
    <location>
        <begin position="39"/>
        <end position="53"/>
    </location>
</feature>
<proteinExistence type="predicted"/>
<feature type="compositionally biased region" description="Low complexity" evidence="1">
    <location>
        <begin position="87"/>
        <end position="98"/>
    </location>
</feature>